<accession>A0ABR1L4N9</accession>
<dbReference type="Proteomes" id="UP001363622">
    <property type="component" value="Unassembled WGS sequence"/>
</dbReference>
<gene>
    <name evidence="3" type="ORF">IWZ03DRAFT_367634</name>
</gene>
<evidence type="ECO:0000259" key="2">
    <source>
        <dbReference type="Pfam" id="PF06985"/>
    </source>
</evidence>
<dbReference type="InterPro" id="IPR010730">
    <property type="entry name" value="HET"/>
</dbReference>
<evidence type="ECO:0000313" key="3">
    <source>
        <dbReference type="EMBL" id="KAK7524621.1"/>
    </source>
</evidence>
<dbReference type="PANTHER" id="PTHR24148:SF64">
    <property type="entry name" value="HETEROKARYON INCOMPATIBILITY DOMAIN-CONTAINING PROTEIN"/>
    <property type="match status" value="1"/>
</dbReference>
<proteinExistence type="predicted"/>
<feature type="region of interest" description="Disordered" evidence="1">
    <location>
        <begin position="678"/>
        <end position="737"/>
    </location>
</feature>
<reference evidence="3 4" key="1">
    <citation type="submission" date="2024-04" db="EMBL/GenBank/DDBJ databases">
        <title>Phyllosticta paracitricarpa is synonymous to the EU quarantine fungus P. citricarpa based on phylogenomic analyses.</title>
        <authorList>
            <consortium name="Lawrence Berkeley National Laboratory"/>
            <person name="Van Ingen-Buijs V.A."/>
            <person name="Van Westerhoven A.C."/>
            <person name="Haridas S."/>
            <person name="Skiadas P."/>
            <person name="Martin F."/>
            <person name="Groenewald J.Z."/>
            <person name="Crous P.W."/>
            <person name="Seidl M.F."/>
        </authorList>
    </citation>
    <scope>NUCLEOTIDE SEQUENCE [LARGE SCALE GENOMIC DNA]</scope>
    <source>
        <strain evidence="3 4">CBS 123371</strain>
    </source>
</reference>
<sequence length="847" mass="94103">MAGTIFDRYPDPEFTRGAFDHLGDYNATTFSLARADALNDEATPWRTLNSKIHQEQRDQWVSSKRKEWEKTGNLKSPGEAVGKSSSGIYRPIQDQYGIRVLEIHPGQRNEKIKASLIHCTVEFTYQPVSMVPSGGGPYFTLRTKHALSTDNLEKPVFYTALSYTWGSGGFDCEIECDGGSLPITASLDAALRHFRQKDHSVVMWIDQICINQNDGEEKKQQIPLMSKIYSRAMNTAVWLGEGIDRRGDVPGASINTWKIKNDEEEGEDGIIVAFDLLRQIRVILQFNEDSVGPQDLPRLALPDEHAESWKVLRAVFTRPWFQRLWVIQEAILSESPWMVCGTRQWTANPTLTTMSFDEFTNACSTLHLSGIGKLAALNGDDGTDGGDQLASGSGMVLNLSYQRESFWQAESDLSLLETLIFTRYARCYFAHDKIYGLLGVCGQRGIAIDYDRPPAALYRDVAVMFLTDAIHHLEIVKKHPYSTDMRVSLRDIFDVLICVDHEPADTDASNEVWSSWVPDWQRPRVTESLGHSTSTLAFYQAGGTLDPQLRISADRRTLTLRGKIFDVVSDLSPACAAPYVGLPPSKTRANDLLTCLTMARRRHPSCSVGKPCACSPRCHYAGGTIFDAFWQTLVAGKDESGKQACPASWSLVFSLLLDAATGAPYALPDQTYDKRQLLPDGHPGKVTVAHLGSWGSEDGGERKQQRQAEPLNTPTTTKQNSGTTGKKKKPSKRGGAIDFNNRKLARSFHSAQTAAQRAMRNRHFGVTCEKKLFGLFPHHARVGDVVAVFAGCHVPFVLRRRQGKGKGKEDGTTWQLVGECYVHGIMRGEGLNAVGGEEERLDEIVLV</sequence>
<feature type="domain" description="Heterokaryon incompatibility" evidence="2">
    <location>
        <begin position="158"/>
        <end position="329"/>
    </location>
</feature>
<name>A0ABR1L4N9_9PEZI</name>
<dbReference type="Pfam" id="PF06985">
    <property type="entry name" value="HET"/>
    <property type="match status" value="1"/>
</dbReference>
<dbReference type="Pfam" id="PF26639">
    <property type="entry name" value="Het-6_barrel"/>
    <property type="match status" value="1"/>
</dbReference>
<organism evidence="3 4">
    <name type="scientific">Phyllosticta citriasiana</name>
    <dbReference type="NCBI Taxonomy" id="595635"/>
    <lineage>
        <taxon>Eukaryota</taxon>
        <taxon>Fungi</taxon>
        <taxon>Dikarya</taxon>
        <taxon>Ascomycota</taxon>
        <taxon>Pezizomycotina</taxon>
        <taxon>Dothideomycetes</taxon>
        <taxon>Dothideomycetes incertae sedis</taxon>
        <taxon>Botryosphaeriales</taxon>
        <taxon>Phyllostictaceae</taxon>
        <taxon>Phyllosticta</taxon>
    </lineage>
</organism>
<protein>
    <submittedName>
        <fullName evidence="3">Heterokaryon incompatibility protein-domain-containing protein</fullName>
    </submittedName>
</protein>
<keyword evidence="4" id="KW-1185">Reference proteome</keyword>
<evidence type="ECO:0000313" key="4">
    <source>
        <dbReference type="Proteomes" id="UP001363622"/>
    </source>
</evidence>
<feature type="compositionally biased region" description="Polar residues" evidence="1">
    <location>
        <begin position="710"/>
        <end position="720"/>
    </location>
</feature>
<dbReference type="EMBL" id="JBBPHU010000001">
    <property type="protein sequence ID" value="KAK7524621.1"/>
    <property type="molecule type" value="Genomic_DNA"/>
</dbReference>
<dbReference type="PANTHER" id="PTHR24148">
    <property type="entry name" value="ANKYRIN REPEAT DOMAIN-CONTAINING PROTEIN 39 HOMOLOG-RELATED"/>
    <property type="match status" value="1"/>
</dbReference>
<evidence type="ECO:0000256" key="1">
    <source>
        <dbReference type="SAM" id="MobiDB-lite"/>
    </source>
</evidence>
<dbReference type="InterPro" id="IPR052895">
    <property type="entry name" value="HetReg/Transcr_Mod"/>
</dbReference>
<comment type="caution">
    <text evidence="3">The sequence shown here is derived from an EMBL/GenBank/DDBJ whole genome shotgun (WGS) entry which is preliminary data.</text>
</comment>